<dbReference type="Gene3D" id="2.170.16.10">
    <property type="entry name" value="Hedgehog/Intein (Hint) domain"/>
    <property type="match status" value="2"/>
</dbReference>
<dbReference type="NCBIfam" id="TIGR01630">
    <property type="entry name" value="psiM2_ORF9"/>
    <property type="match status" value="1"/>
</dbReference>
<feature type="domain" description="Hint" evidence="7">
    <location>
        <begin position="494"/>
        <end position="539"/>
    </location>
</feature>
<dbReference type="InterPro" id="IPR003587">
    <property type="entry name" value="Hint_dom_N"/>
</dbReference>
<dbReference type="Gene3D" id="3.40.50.300">
    <property type="entry name" value="P-loop containing nucleotide triphosphate hydrolases"/>
    <property type="match status" value="1"/>
</dbReference>
<evidence type="ECO:0000256" key="1">
    <source>
        <dbReference type="ARBA" id="ARBA00022612"/>
    </source>
</evidence>
<dbReference type="SMART" id="SM00306">
    <property type="entry name" value="HintN"/>
    <property type="match status" value="1"/>
</dbReference>
<evidence type="ECO:0000256" key="6">
    <source>
        <dbReference type="ARBA" id="ARBA00023219"/>
    </source>
</evidence>
<evidence type="ECO:0000259" key="7">
    <source>
        <dbReference type="SMART" id="SM00305"/>
    </source>
</evidence>
<keyword evidence="4" id="KW-0067">ATP-binding</keyword>
<dbReference type="Pfam" id="PF17289">
    <property type="entry name" value="Terminase_6C"/>
    <property type="match status" value="1"/>
</dbReference>
<dbReference type="InterPro" id="IPR036844">
    <property type="entry name" value="Hint_dom_sf"/>
</dbReference>
<reference evidence="9" key="1">
    <citation type="submission" date="2020-05" db="EMBL/GenBank/DDBJ databases">
        <authorList>
            <person name="Chiriac C."/>
            <person name="Salcher M."/>
            <person name="Ghai R."/>
            <person name="Kavagutti S V."/>
        </authorList>
    </citation>
    <scope>NUCLEOTIDE SEQUENCE</scope>
</reference>
<organism evidence="9">
    <name type="scientific">uncultured Caudovirales phage</name>
    <dbReference type="NCBI Taxonomy" id="2100421"/>
    <lineage>
        <taxon>Viruses</taxon>
        <taxon>Duplodnaviria</taxon>
        <taxon>Heunggongvirae</taxon>
        <taxon>Uroviricota</taxon>
        <taxon>Caudoviricetes</taxon>
        <taxon>Peduoviridae</taxon>
        <taxon>Maltschvirus</taxon>
        <taxon>Maltschvirus maltsch</taxon>
    </lineage>
</organism>
<dbReference type="NCBIfam" id="TIGR01443">
    <property type="entry name" value="intein_Cterm"/>
    <property type="match status" value="1"/>
</dbReference>
<evidence type="ECO:0000256" key="4">
    <source>
        <dbReference type="ARBA" id="ARBA00022840"/>
    </source>
</evidence>
<sequence length="812" mass="90506">MAQPDLLKNISLKDIPSILPALSLAEQEQLLAELDHLESLKKQKLAQNKFLAFTQQMWPSFIGGRHHARMADAFERVARGELKRLIINMPPRHTKSEFASYLLPAWFLGKEPGKKVIQTSHTAELAVGFGRKVRNLVDTEHYHKIFPDLVLQADSKAAGRWNTSKGGDYFAIGVGGAVTGKGADLLIIDDPHSEQEAAIAETQPDIYDKTYEWYTSGPRQRLQPGGAIVIVMCMTGDTGVLRPDGSETPLRDIRPGDEVATYENGAITTAKVRNHRSSGIDYVFTIQTQSGKILRANEEHPFLVEHNGVRKWARVRDLLPGMQLVATTAAPDPRGQKLNRGFVPPAKQLSRTVKNTPTPRTALWAGMEKTKGKVVQLAAATSPLTATQCAYSTTTKLTGLLVSIKRPLKLFVKTALSTGMASQYTTTTSWLRCNTASVRSAASHLVKKTPGLIVSFLSTIATIQARFAGFFAITAISPLGMGKPRKTYTAPLNTYKNTPDRIVSIIPSGEEEVFDIEVERTENFVANGVVSHNTRWSKRDLTGQVVKAAAQRGGEEWEVIEFPALLPSGNPLWPEFWSLEELTALKEELPNPKWMAQYQQNPTSETSAIVKRDWWMIWESEVPPKCNFTLMAWDTAFEKTQRADYSALTTWGVFYQADATGKEQANIILLNAFRERMEFPQLKQVAVDQYKEWKPDSIIIEKKASGAPLIYEMRAMGIPVQEFTPSKGNDKISRLNAVSDLFASGRVWCPNTHWAEEVVNEVAEFPAGEHDDYVDSVSLALMRFRRGGYVGSDLDEKEEPKMFKSNRGKGYY</sequence>
<keyword evidence="1" id="KW-1188">Viral release from host cell</keyword>
<evidence type="ECO:0000256" key="5">
    <source>
        <dbReference type="ARBA" id="ARBA00023000"/>
    </source>
</evidence>
<keyword evidence="2" id="KW-0547">Nucleotide-binding</keyword>
<evidence type="ECO:0000313" key="9">
    <source>
        <dbReference type="EMBL" id="CAB4189587.1"/>
    </source>
</evidence>
<accession>A0A6J5R4Q5</accession>
<dbReference type="InterPro" id="IPR003586">
    <property type="entry name" value="Hint_dom_C"/>
</dbReference>
<keyword evidence="5" id="KW-0651">Protein splicing</keyword>
<dbReference type="PROSITE" id="PS50818">
    <property type="entry name" value="INTEIN_C_TER"/>
    <property type="match status" value="1"/>
</dbReference>
<dbReference type="Pfam" id="PF14890">
    <property type="entry name" value="Intein_splicing"/>
    <property type="match status" value="1"/>
</dbReference>
<gene>
    <name evidence="9" type="ORF">UFOVP1193_6</name>
</gene>
<proteinExistence type="predicted"/>
<dbReference type="GO" id="GO:0005524">
    <property type="term" value="F:ATP binding"/>
    <property type="evidence" value="ECO:0007669"/>
    <property type="project" value="UniProtKB-KW"/>
</dbReference>
<dbReference type="SUPFAM" id="SSF51294">
    <property type="entry name" value="Hedgehog/intein (Hint) domain"/>
    <property type="match status" value="1"/>
</dbReference>
<evidence type="ECO:0000256" key="2">
    <source>
        <dbReference type="ARBA" id="ARBA00022741"/>
    </source>
</evidence>
<dbReference type="Gene3D" id="3.30.420.240">
    <property type="match status" value="1"/>
</dbReference>
<dbReference type="CDD" id="cd00081">
    <property type="entry name" value="Hint"/>
    <property type="match status" value="2"/>
</dbReference>
<keyword evidence="3" id="KW-0068">Autocatalytic cleavage</keyword>
<dbReference type="InterPro" id="IPR006141">
    <property type="entry name" value="Intein_N"/>
</dbReference>
<dbReference type="PROSITE" id="PS50817">
    <property type="entry name" value="INTEIN_N_TER"/>
    <property type="match status" value="1"/>
</dbReference>
<name>A0A6J5R4Q5_9CAUD</name>
<evidence type="ECO:0000259" key="8">
    <source>
        <dbReference type="SMART" id="SM00306"/>
    </source>
</evidence>
<evidence type="ECO:0000256" key="3">
    <source>
        <dbReference type="ARBA" id="ARBA00022813"/>
    </source>
</evidence>
<dbReference type="InterPro" id="IPR006142">
    <property type="entry name" value="INTEIN"/>
</dbReference>
<dbReference type="PRINTS" id="PR00379">
    <property type="entry name" value="INTEIN"/>
</dbReference>
<dbReference type="GO" id="GO:0016539">
    <property type="term" value="P:intein-mediated protein splicing"/>
    <property type="evidence" value="ECO:0007669"/>
    <property type="project" value="InterPro"/>
</dbReference>
<dbReference type="InterPro" id="IPR006517">
    <property type="entry name" value="Phage_terminase_lsu-like_C"/>
</dbReference>
<dbReference type="InterPro" id="IPR035421">
    <property type="entry name" value="Terminase_6C"/>
</dbReference>
<keyword evidence="6" id="KW-0231">Viral genome packaging</keyword>
<feature type="domain" description="Hint" evidence="8">
    <location>
        <begin position="231"/>
        <end position="328"/>
    </location>
</feature>
<dbReference type="EMBL" id="LR797156">
    <property type="protein sequence ID" value="CAB4189587.1"/>
    <property type="molecule type" value="Genomic_DNA"/>
</dbReference>
<dbReference type="SMART" id="SM00305">
    <property type="entry name" value="HintC"/>
    <property type="match status" value="1"/>
</dbReference>
<dbReference type="InterPro" id="IPR027417">
    <property type="entry name" value="P-loop_NTPase"/>
</dbReference>
<dbReference type="InterPro" id="IPR030934">
    <property type="entry name" value="Intein_C"/>
</dbReference>
<protein>
    <submittedName>
        <fullName evidence="9">Intein C-terminal splicing region</fullName>
    </submittedName>
</protein>